<sequence>MGTKRYMIVRGELLADPVFTISATGSELVQLRVGVRMPSGLAEPVIIQGGSVMPSYCKAQQLEQGDLIVASGWTDAGNTSHDIVHTEVRVNADMIAASTSMNWKEPS</sequence>
<comment type="caution">
    <text evidence="1">The sequence shown here is derived from an EMBL/GenBank/DDBJ whole genome shotgun (WGS) entry which is preliminary data.</text>
</comment>
<dbReference type="EMBL" id="JGYN01000013">
    <property type="protein sequence ID" value="KFI50775.1"/>
    <property type="molecule type" value="Genomic_DNA"/>
</dbReference>
<evidence type="ECO:0000313" key="1">
    <source>
        <dbReference type="EMBL" id="KFI50775.1"/>
    </source>
</evidence>
<gene>
    <name evidence="1" type="ORF">BBIA_1568</name>
</gene>
<dbReference type="OrthoDB" id="3234447at2"/>
<proteinExistence type="predicted"/>
<protein>
    <submittedName>
        <fullName evidence="1">Uncharacterized protein</fullName>
    </submittedName>
</protein>
<name>A0A086ZW75_9BIFI</name>
<dbReference type="RefSeq" id="WP_133119398.1">
    <property type="nucleotide sequence ID" value="NZ_JDUU01000014.1"/>
</dbReference>
<reference evidence="1 2" key="1">
    <citation type="submission" date="2014-03" db="EMBL/GenBank/DDBJ databases">
        <title>Genomics of Bifidobacteria.</title>
        <authorList>
            <person name="Ventura M."/>
            <person name="Milani C."/>
            <person name="Lugli G.A."/>
        </authorList>
    </citation>
    <scope>NUCLEOTIDE SEQUENCE [LARGE SCALE GENOMIC DNA]</scope>
    <source>
        <strain evidence="1 2">DSM 23969</strain>
    </source>
</reference>
<keyword evidence="2" id="KW-1185">Reference proteome</keyword>
<dbReference type="AlphaFoldDB" id="A0A086ZW75"/>
<dbReference type="eggNOG" id="ENOG5032330">
    <property type="taxonomic scope" value="Bacteria"/>
</dbReference>
<dbReference type="STRING" id="1437608.GCA_000771645_00662"/>
<dbReference type="Proteomes" id="UP000029108">
    <property type="component" value="Unassembled WGS sequence"/>
</dbReference>
<accession>A0A086ZW75</accession>
<organism evidence="1 2">
    <name type="scientific">Bifidobacterium biavatii DSM 23969</name>
    <dbReference type="NCBI Taxonomy" id="1437608"/>
    <lineage>
        <taxon>Bacteria</taxon>
        <taxon>Bacillati</taxon>
        <taxon>Actinomycetota</taxon>
        <taxon>Actinomycetes</taxon>
        <taxon>Bifidobacteriales</taxon>
        <taxon>Bifidobacteriaceae</taxon>
        <taxon>Bifidobacterium</taxon>
    </lineage>
</organism>
<evidence type="ECO:0000313" key="2">
    <source>
        <dbReference type="Proteomes" id="UP000029108"/>
    </source>
</evidence>